<keyword evidence="3" id="KW-1185">Reference proteome</keyword>
<dbReference type="EMBL" id="SDPO01000003">
    <property type="protein sequence ID" value="RXZ47564.1"/>
    <property type="molecule type" value="Genomic_DNA"/>
</dbReference>
<accession>A0A4Q2JL10</accession>
<evidence type="ECO:0000313" key="2">
    <source>
        <dbReference type="EMBL" id="RXZ47564.1"/>
    </source>
</evidence>
<sequence length="499" mass="55256">MGRRRLGRRWSTQRWRRHDGRHPRRPRHRKRPRRHLRLTSGLVEVRLAVKETLTCGLRTPIVGFTMAGFRVRCLRVGRTRGASELAVRDADLAKRAGSALVAADERVRVAVDDLGFAEAELGSDATTQLRETLVEVRTHLNDAFRLHRLNHDPMPGSVDEVRARNLRIVQLCESAEDELERHTTALADRARRVRRAPEIVAAVRADLERLRARIPSAGDTLDRLAARYAREAIARVDGNPAEADRLIKFAEHSVAVAEVRHAAGHREQASVALEASTTSVQRAVSLLDAVETFEVEALRAEAMLVALVEECRRDLAAALEEPRSRRVADVVGELQAALAAIPQAGVDTDPFAHLSRLREARATLVAAIAAARERATDLIPLVDHVHHAIRDADRQLDVARDAIAAHPGWISPEALTRLAESEHARIDLGHFLGGSMAVITTTDQDHRQQVIAMAQRVASLASESLRRARHDIEALRRHGRPLGSRSRAGSLADERRIAG</sequence>
<feature type="region of interest" description="Disordered" evidence="1">
    <location>
        <begin position="1"/>
        <end position="32"/>
    </location>
</feature>
<feature type="region of interest" description="Disordered" evidence="1">
    <location>
        <begin position="477"/>
        <end position="499"/>
    </location>
</feature>
<dbReference type="Proteomes" id="UP000292935">
    <property type="component" value="Unassembled WGS sequence"/>
</dbReference>
<gene>
    <name evidence="2" type="ORF">ESP57_13540</name>
</gene>
<proteinExistence type="predicted"/>
<protein>
    <submittedName>
        <fullName evidence="2">Uncharacterized protein</fullName>
    </submittedName>
</protein>
<evidence type="ECO:0000256" key="1">
    <source>
        <dbReference type="SAM" id="MobiDB-lite"/>
    </source>
</evidence>
<dbReference type="OrthoDB" id="5105562at2"/>
<dbReference type="AlphaFoldDB" id="A0A4Q2JL10"/>
<evidence type="ECO:0000313" key="3">
    <source>
        <dbReference type="Proteomes" id="UP000292935"/>
    </source>
</evidence>
<dbReference type="RefSeq" id="WP_129231953.1">
    <property type="nucleotide sequence ID" value="NZ_SDPO01000003.1"/>
</dbReference>
<feature type="compositionally biased region" description="Basic residues" evidence="1">
    <location>
        <begin position="14"/>
        <end position="32"/>
    </location>
</feature>
<reference evidence="2 3" key="1">
    <citation type="submission" date="2019-01" db="EMBL/GenBank/DDBJ databases">
        <authorList>
            <person name="Li J."/>
        </authorList>
    </citation>
    <scope>NUCLEOTIDE SEQUENCE [LARGE SCALE GENOMIC DNA]</scope>
    <source>
        <strain evidence="2 3">CCUG 35506</strain>
    </source>
</reference>
<comment type="caution">
    <text evidence="2">The sequence shown here is derived from an EMBL/GenBank/DDBJ whole genome shotgun (WGS) entry which is preliminary data.</text>
</comment>
<organism evidence="2 3">
    <name type="scientific">Agromyces fucosus</name>
    <dbReference type="NCBI Taxonomy" id="41985"/>
    <lineage>
        <taxon>Bacteria</taxon>
        <taxon>Bacillati</taxon>
        <taxon>Actinomycetota</taxon>
        <taxon>Actinomycetes</taxon>
        <taxon>Micrococcales</taxon>
        <taxon>Microbacteriaceae</taxon>
        <taxon>Agromyces</taxon>
    </lineage>
</organism>
<name>A0A4Q2JL10_9MICO</name>